<dbReference type="EMBL" id="JBHFNT010000251">
    <property type="protein sequence ID" value="MFB2838499.1"/>
    <property type="molecule type" value="Genomic_DNA"/>
</dbReference>
<evidence type="ECO:0000313" key="3">
    <source>
        <dbReference type="Proteomes" id="UP001576780"/>
    </source>
</evidence>
<sequence>MITNPIDVQQPLDFLLIGGVPLNKPVVRYGPFVMNTKAEIMQAIEDYQNGEMILLISMTQLCNVILM</sequence>
<dbReference type="RefSeq" id="WP_413280810.1">
    <property type="nucleotide sequence ID" value="NZ_JBHFNT010000251.1"/>
</dbReference>
<accession>A0ABV4WTQ7</accession>
<dbReference type="Pfam" id="PF05726">
    <property type="entry name" value="Pirin_C"/>
    <property type="match status" value="1"/>
</dbReference>
<gene>
    <name evidence="2" type="ORF">ACE1CA_28745</name>
</gene>
<feature type="domain" description="Pirin C-terminal" evidence="1">
    <location>
        <begin position="8"/>
        <end position="52"/>
    </location>
</feature>
<proteinExistence type="predicted"/>
<dbReference type="PANTHER" id="PTHR13903">
    <property type="entry name" value="PIRIN-RELATED"/>
    <property type="match status" value="1"/>
</dbReference>
<evidence type="ECO:0000259" key="1">
    <source>
        <dbReference type="Pfam" id="PF05726"/>
    </source>
</evidence>
<reference evidence="2 3" key="1">
    <citation type="submission" date="2024-09" db="EMBL/GenBank/DDBJ databases">
        <title>Floridaenema gen nov. (Aerosakkonemataceae, Aerosakkonematales ord. nov., Cyanobacteria) from benthic tropical and subtropical fresh waters, with the description of four new species.</title>
        <authorList>
            <person name="Moretto J.A."/>
            <person name="Berthold D.E."/>
            <person name="Lefler F.W."/>
            <person name="Huang I.-S."/>
            <person name="Laughinghouse H. IV."/>
        </authorList>
    </citation>
    <scope>NUCLEOTIDE SEQUENCE [LARGE SCALE GENOMIC DNA]</scope>
    <source>
        <strain evidence="2 3">BLCC-F167</strain>
    </source>
</reference>
<comment type="caution">
    <text evidence="2">The sequence shown here is derived from an EMBL/GenBank/DDBJ whole genome shotgun (WGS) entry which is preliminary data.</text>
</comment>
<dbReference type="InterPro" id="IPR011051">
    <property type="entry name" value="RmlC_Cupin_sf"/>
</dbReference>
<dbReference type="InterPro" id="IPR014710">
    <property type="entry name" value="RmlC-like_jellyroll"/>
</dbReference>
<evidence type="ECO:0000313" key="2">
    <source>
        <dbReference type="EMBL" id="MFB2838499.1"/>
    </source>
</evidence>
<dbReference type="Proteomes" id="UP001576780">
    <property type="component" value="Unassembled WGS sequence"/>
</dbReference>
<name>A0ABV4WTQ7_9CYAN</name>
<dbReference type="PANTHER" id="PTHR13903:SF8">
    <property type="entry name" value="PIRIN"/>
    <property type="match status" value="1"/>
</dbReference>
<dbReference type="SUPFAM" id="SSF51182">
    <property type="entry name" value="RmlC-like cupins"/>
    <property type="match status" value="1"/>
</dbReference>
<protein>
    <submittedName>
        <fullName evidence="2">Pirin-like C-terminal cupin domain-containing protein</fullName>
    </submittedName>
</protein>
<dbReference type="InterPro" id="IPR012093">
    <property type="entry name" value="Pirin"/>
</dbReference>
<keyword evidence="3" id="KW-1185">Reference proteome</keyword>
<dbReference type="InterPro" id="IPR008778">
    <property type="entry name" value="Pirin_C_dom"/>
</dbReference>
<dbReference type="Gene3D" id="2.60.120.10">
    <property type="entry name" value="Jelly Rolls"/>
    <property type="match status" value="1"/>
</dbReference>
<organism evidence="2 3">
    <name type="scientific">Floridaenema evergladense BLCC-F167</name>
    <dbReference type="NCBI Taxonomy" id="3153639"/>
    <lineage>
        <taxon>Bacteria</taxon>
        <taxon>Bacillati</taxon>
        <taxon>Cyanobacteriota</taxon>
        <taxon>Cyanophyceae</taxon>
        <taxon>Oscillatoriophycideae</taxon>
        <taxon>Aerosakkonematales</taxon>
        <taxon>Aerosakkonemataceae</taxon>
        <taxon>Floridanema</taxon>
        <taxon>Floridanema evergladense</taxon>
    </lineage>
</organism>